<dbReference type="PROSITE" id="PS00211">
    <property type="entry name" value="ABC_TRANSPORTER_1"/>
    <property type="match status" value="2"/>
</dbReference>
<accession>A0A1L7RNF6</accession>
<evidence type="ECO:0000256" key="3">
    <source>
        <dbReference type="ARBA" id="ARBA00022840"/>
    </source>
</evidence>
<protein>
    <submittedName>
        <fullName evidence="6">ATP-binding cassette sub-F member 3</fullName>
    </submittedName>
</protein>
<dbReference type="Pfam" id="PF00005">
    <property type="entry name" value="ABC_tran"/>
    <property type="match status" value="2"/>
</dbReference>
<keyword evidence="3 6" id="KW-0067">ATP-binding</keyword>
<dbReference type="InterPro" id="IPR017871">
    <property type="entry name" value="ABC_transporter-like_CS"/>
</dbReference>
<dbReference type="AlphaFoldDB" id="A0A1L7RNF6"/>
<dbReference type="SMART" id="SM00382">
    <property type="entry name" value="AAA"/>
    <property type="match status" value="2"/>
</dbReference>
<feature type="domain" description="ABC transporter" evidence="5">
    <location>
        <begin position="349"/>
        <end position="555"/>
    </location>
</feature>
<evidence type="ECO:0000256" key="4">
    <source>
        <dbReference type="SAM" id="Coils"/>
    </source>
</evidence>
<dbReference type="InterPro" id="IPR027417">
    <property type="entry name" value="P-loop_NTPase"/>
</dbReference>
<dbReference type="EMBL" id="LK995481">
    <property type="protein sequence ID" value="CED90643.1"/>
    <property type="molecule type" value="Genomic_DNA"/>
</dbReference>
<dbReference type="PROSITE" id="PS50893">
    <property type="entry name" value="ABC_TRANSPORTER_2"/>
    <property type="match status" value="2"/>
</dbReference>
<dbReference type="Pfam" id="PF12848">
    <property type="entry name" value="ABC_tran_Xtn"/>
    <property type="match status" value="1"/>
</dbReference>
<dbReference type="GO" id="GO:0016887">
    <property type="term" value="F:ATP hydrolysis activity"/>
    <property type="evidence" value="ECO:0007669"/>
    <property type="project" value="InterPro"/>
</dbReference>
<evidence type="ECO:0000313" key="6">
    <source>
        <dbReference type="EMBL" id="CED90643.1"/>
    </source>
</evidence>
<dbReference type="FunFam" id="3.40.50.300:FF:000944">
    <property type="entry name" value="Macrolide ABC transporter ATP-binding protein"/>
    <property type="match status" value="1"/>
</dbReference>
<gene>
    <name evidence="6" type="ORF">AAM4_0811</name>
</gene>
<dbReference type="InterPro" id="IPR003593">
    <property type="entry name" value="AAA+_ATPase"/>
</dbReference>
<dbReference type="Gene3D" id="3.40.50.300">
    <property type="entry name" value="P-loop containing nucleotide triphosphate hydrolases"/>
    <property type="match status" value="2"/>
</dbReference>
<dbReference type="SUPFAM" id="SSF52540">
    <property type="entry name" value="P-loop containing nucleoside triphosphate hydrolases"/>
    <property type="match status" value="2"/>
</dbReference>
<feature type="domain" description="ABC transporter" evidence="5">
    <location>
        <begin position="5"/>
        <end position="278"/>
    </location>
</feature>
<keyword evidence="2" id="KW-0547">Nucleotide-binding</keyword>
<organism evidence="6">
    <name type="scientific">Actinomyces succiniciruminis</name>
    <dbReference type="NCBI Taxonomy" id="1522002"/>
    <lineage>
        <taxon>Bacteria</taxon>
        <taxon>Bacillati</taxon>
        <taxon>Actinomycetota</taxon>
        <taxon>Actinomycetes</taxon>
        <taxon>Actinomycetales</taxon>
        <taxon>Actinomycetaceae</taxon>
        <taxon>Actinomyces</taxon>
    </lineage>
</organism>
<dbReference type="InterPro" id="IPR003439">
    <property type="entry name" value="ABC_transporter-like_ATP-bd"/>
</dbReference>
<reference evidence="6" key="1">
    <citation type="submission" date="2014-07" db="EMBL/GenBank/DDBJ databases">
        <authorList>
            <person name="Zhang J.E."/>
            <person name="Yang H."/>
            <person name="Guo J."/>
            <person name="Deng Z."/>
            <person name="Luo H."/>
            <person name="Luo M."/>
            <person name="Zhao B."/>
        </authorList>
    </citation>
    <scope>NUCLEOTIDE SEQUENCE</scope>
    <source>
        <strain evidence="6">AM4</strain>
    </source>
</reference>
<evidence type="ECO:0000256" key="2">
    <source>
        <dbReference type="ARBA" id="ARBA00022741"/>
    </source>
</evidence>
<evidence type="ECO:0000256" key="1">
    <source>
        <dbReference type="ARBA" id="ARBA00022737"/>
    </source>
</evidence>
<dbReference type="InterPro" id="IPR050611">
    <property type="entry name" value="ABCF"/>
</dbReference>
<proteinExistence type="predicted"/>
<keyword evidence="1" id="KW-0677">Repeat</keyword>
<dbReference type="CDD" id="cd03221">
    <property type="entry name" value="ABCF_EF-3"/>
    <property type="match status" value="2"/>
</dbReference>
<dbReference type="GO" id="GO:0005524">
    <property type="term" value="F:ATP binding"/>
    <property type="evidence" value="ECO:0007669"/>
    <property type="project" value="UniProtKB-KW"/>
</dbReference>
<dbReference type="PANTHER" id="PTHR19211:SF14">
    <property type="entry name" value="ATP-BINDING CASSETTE SUB-FAMILY F MEMBER 1"/>
    <property type="match status" value="1"/>
</dbReference>
<name>A0A1L7RNF6_9ACTO</name>
<evidence type="ECO:0000259" key="5">
    <source>
        <dbReference type="PROSITE" id="PS50893"/>
    </source>
</evidence>
<dbReference type="InterPro" id="IPR032781">
    <property type="entry name" value="ABC_tran_Xtn"/>
</dbReference>
<dbReference type="FunFam" id="3.40.50.300:FF:000597">
    <property type="entry name" value="ABC transporter ATP-binding protein"/>
    <property type="match status" value="1"/>
</dbReference>
<keyword evidence="4" id="KW-0175">Coiled coil</keyword>
<sequence length="555" mass="60085">MRIVINVQNLTMRIGARQLVADASFRVDKGMRIGLVGRNGAGKTTMTKLLAAASVAQGTSQAVADADERHGLEAVEHEGLITCNGSVGYLPQDTRVGDLNEITRDRVLSARGIDALLARIRRAEEKIATTSGNAQAKALDRYTRLDHEFTMAGGYAAASEAARICASLGLPDRVLDQPIGTLSGGQRRRVELARVLFQQPDTLLLDEPTNHLDHDSILWLRDHLRTYAGGFIVISHDVELLRDTVNQIMYLDAGRGVLDVYHLGWDAYLKQRADDENRRRRERANAEKKAAALRAQGEKMRAKATKAVAAQQMLKRADRLMEGLEAERAQEKVAHLRFPDPAPCGKVPLRAAGLSKAYGSLEVFAGVDLAIDRGSRVVVLGLNGAGKTTLLRLLAGIEQPDSGRVQAGTGLKLGYYAQEHETIDDSRTVVENLRSAAPGMDDTEVRSVLGSFLFSGADADKPARVLSGGEKTRLALALLVVSSANVLLLDEPTNNLDPASREEILHALGTFAGAVVLVTHDEGAVKALNPDRVLLLPDGDEDLWSEDYLELVTLA</sequence>
<feature type="coiled-coil region" evidence="4">
    <location>
        <begin position="276"/>
        <end position="334"/>
    </location>
</feature>
<dbReference type="PANTHER" id="PTHR19211">
    <property type="entry name" value="ATP-BINDING TRANSPORT PROTEIN-RELATED"/>
    <property type="match status" value="1"/>
</dbReference>